<accession>A0A1F7W8K9</accession>
<feature type="transmembrane region" description="Helical" evidence="1">
    <location>
        <begin position="53"/>
        <end position="73"/>
    </location>
</feature>
<dbReference type="NCBIfam" id="TIGR00341">
    <property type="entry name" value="TIGR00341 family protein"/>
    <property type="match status" value="1"/>
</dbReference>
<evidence type="ECO:0000256" key="1">
    <source>
        <dbReference type="SAM" id="Phobius"/>
    </source>
</evidence>
<feature type="transmembrane region" description="Helical" evidence="1">
    <location>
        <begin position="181"/>
        <end position="205"/>
    </location>
</feature>
<gene>
    <name evidence="2" type="ORF">A2304_04575</name>
</gene>
<dbReference type="PANTHER" id="PTHR20992">
    <property type="entry name" value="AT15442P-RELATED"/>
    <property type="match status" value="1"/>
</dbReference>
<feature type="transmembrane region" description="Helical" evidence="1">
    <location>
        <begin position="85"/>
        <end position="105"/>
    </location>
</feature>
<dbReference type="InterPro" id="IPR005240">
    <property type="entry name" value="DUF389"/>
</dbReference>
<dbReference type="AlphaFoldDB" id="A0A1F7W8K9"/>
<sequence length="221" mass="23411">MKPKIFDLPEPERQKAIGVLLEESVPDADFFVLLVLSSFIVVPGLLINNAAIIIGGMVVAPLLFPILGISMGISQANFHLIFRCLRTMLLAVGLVFLGALLMALFSPDRIVNAEIEARATVSFAHSVVAIASGVAAAFALVKPKISATVTGIAVSVSLLPPLATAGIGASMLDWRLVSGSIGLFLVNCLGIILAATVIFSLLGFYPERKQTERKLKTEEQA</sequence>
<dbReference type="Proteomes" id="UP000176501">
    <property type="component" value="Unassembled WGS sequence"/>
</dbReference>
<comment type="caution">
    <text evidence="2">The sequence shown here is derived from an EMBL/GenBank/DDBJ whole genome shotgun (WGS) entry which is preliminary data.</text>
</comment>
<feature type="transmembrane region" description="Helical" evidence="1">
    <location>
        <begin position="117"/>
        <end position="141"/>
    </location>
</feature>
<evidence type="ECO:0000313" key="3">
    <source>
        <dbReference type="Proteomes" id="UP000176501"/>
    </source>
</evidence>
<dbReference type="PANTHER" id="PTHR20992:SF9">
    <property type="entry name" value="AT15442P-RELATED"/>
    <property type="match status" value="1"/>
</dbReference>
<keyword evidence="1" id="KW-0472">Membrane</keyword>
<dbReference type="EMBL" id="MGFE01000010">
    <property type="protein sequence ID" value="OGL99110.1"/>
    <property type="molecule type" value="Genomic_DNA"/>
</dbReference>
<keyword evidence="1" id="KW-1133">Transmembrane helix</keyword>
<proteinExistence type="predicted"/>
<feature type="transmembrane region" description="Helical" evidence="1">
    <location>
        <begin position="148"/>
        <end position="169"/>
    </location>
</feature>
<name>A0A1F7W8K9_9BACT</name>
<dbReference type="SUPFAM" id="SSF103473">
    <property type="entry name" value="MFS general substrate transporter"/>
    <property type="match status" value="1"/>
</dbReference>
<feature type="transmembrane region" description="Helical" evidence="1">
    <location>
        <begin position="30"/>
        <end position="47"/>
    </location>
</feature>
<evidence type="ECO:0000313" key="2">
    <source>
        <dbReference type="EMBL" id="OGL99110.1"/>
    </source>
</evidence>
<protein>
    <submittedName>
        <fullName evidence="2">TIGR00341 family protein</fullName>
    </submittedName>
</protein>
<organism evidence="2 3">
    <name type="scientific">Candidatus Uhrbacteria bacterium RIFOXYB2_FULL_57_15</name>
    <dbReference type="NCBI Taxonomy" id="1802422"/>
    <lineage>
        <taxon>Bacteria</taxon>
        <taxon>Candidatus Uhriibacteriota</taxon>
    </lineage>
</organism>
<keyword evidence="1" id="KW-0812">Transmembrane</keyword>
<reference evidence="2 3" key="1">
    <citation type="journal article" date="2016" name="Nat. Commun.">
        <title>Thousands of microbial genomes shed light on interconnected biogeochemical processes in an aquifer system.</title>
        <authorList>
            <person name="Anantharaman K."/>
            <person name="Brown C.T."/>
            <person name="Hug L.A."/>
            <person name="Sharon I."/>
            <person name="Castelle C.J."/>
            <person name="Probst A.J."/>
            <person name="Thomas B.C."/>
            <person name="Singh A."/>
            <person name="Wilkins M.J."/>
            <person name="Karaoz U."/>
            <person name="Brodie E.L."/>
            <person name="Williams K.H."/>
            <person name="Hubbard S.S."/>
            <person name="Banfield J.F."/>
        </authorList>
    </citation>
    <scope>NUCLEOTIDE SEQUENCE [LARGE SCALE GENOMIC DNA]</scope>
</reference>
<dbReference type="InterPro" id="IPR036259">
    <property type="entry name" value="MFS_trans_sf"/>
</dbReference>
<dbReference type="Pfam" id="PF04087">
    <property type="entry name" value="DUF389"/>
    <property type="match status" value="1"/>
</dbReference>